<evidence type="ECO:0000256" key="3">
    <source>
        <dbReference type="ARBA" id="ARBA00022989"/>
    </source>
</evidence>
<comment type="caution">
    <text evidence="6">The sequence shown here is derived from an EMBL/GenBank/DDBJ whole genome shotgun (WGS) entry which is preliminary data.</text>
</comment>
<proteinExistence type="predicted"/>
<feature type="transmembrane region" description="Helical" evidence="5">
    <location>
        <begin position="67"/>
        <end position="86"/>
    </location>
</feature>
<dbReference type="Pfam" id="PF04610">
    <property type="entry name" value="TrbL"/>
    <property type="match status" value="1"/>
</dbReference>
<feature type="transmembrane region" description="Helical" evidence="5">
    <location>
        <begin position="144"/>
        <end position="167"/>
    </location>
</feature>
<evidence type="ECO:0000256" key="4">
    <source>
        <dbReference type="ARBA" id="ARBA00023136"/>
    </source>
</evidence>
<protein>
    <submittedName>
        <fullName evidence="6">Trwi protein</fullName>
    </submittedName>
</protein>
<keyword evidence="3 5" id="KW-1133">Transmembrane helix</keyword>
<dbReference type="EMBL" id="NEVL01000006">
    <property type="protein sequence ID" value="OZI28913.1"/>
    <property type="molecule type" value="Genomic_DNA"/>
</dbReference>
<dbReference type="InterPro" id="IPR007688">
    <property type="entry name" value="Conjugal_tfr_TrbL/VirB6"/>
</dbReference>
<feature type="transmembrane region" description="Helical" evidence="5">
    <location>
        <begin position="205"/>
        <end position="226"/>
    </location>
</feature>
<accession>A0A261RXB8</accession>
<evidence type="ECO:0000313" key="7">
    <source>
        <dbReference type="Proteomes" id="UP000217005"/>
    </source>
</evidence>
<evidence type="ECO:0000256" key="5">
    <source>
        <dbReference type="SAM" id="Phobius"/>
    </source>
</evidence>
<evidence type="ECO:0000313" key="6">
    <source>
        <dbReference type="EMBL" id="OZI28913.1"/>
    </source>
</evidence>
<evidence type="ECO:0000256" key="2">
    <source>
        <dbReference type="ARBA" id="ARBA00022692"/>
    </source>
</evidence>
<feature type="transmembrane region" description="Helical" evidence="5">
    <location>
        <begin position="246"/>
        <end position="279"/>
    </location>
</feature>
<evidence type="ECO:0000256" key="1">
    <source>
        <dbReference type="ARBA" id="ARBA00004141"/>
    </source>
</evidence>
<comment type="subcellular location">
    <subcellularLocation>
        <location evidence="1">Membrane</location>
        <topology evidence="1">Multi-pass membrane protein</topology>
    </subcellularLocation>
</comment>
<dbReference type="AlphaFoldDB" id="A0A261RXB8"/>
<feature type="transmembrane region" description="Helical" evidence="5">
    <location>
        <begin position="173"/>
        <end position="193"/>
    </location>
</feature>
<keyword evidence="2 5" id="KW-0812">Transmembrane</keyword>
<dbReference type="Proteomes" id="UP000217005">
    <property type="component" value="Unassembled WGS sequence"/>
</dbReference>
<name>A0A261RXB8_9BORD</name>
<dbReference type="GO" id="GO:0016020">
    <property type="term" value="C:membrane"/>
    <property type="evidence" value="ECO:0007669"/>
    <property type="project" value="UniProtKB-SubCell"/>
</dbReference>
<reference evidence="6 7" key="1">
    <citation type="submission" date="2017-05" db="EMBL/GenBank/DDBJ databases">
        <title>Complete and WGS of Bordetella genogroups.</title>
        <authorList>
            <person name="Spilker T."/>
            <person name="LiPuma J."/>
        </authorList>
    </citation>
    <scope>NUCLEOTIDE SEQUENCE [LARGE SCALE GENOMIC DNA]</scope>
    <source>
        <strain evidence="6 7">AU17610</strain>
    </source>
</reference>
<dbReference type="OrthoDB" id="8632056at2"/>
<sequence length="344" mass="35289">MAAGSFTIVEPLFNKIDFLTRSFVTDISSRVIAEITPVVSVSLTLAFISYGMLVIRGAVEMPVAEFLHRYLRAGIIVSIAMAGGLYQPMIADAIVSTPDALAQAVSGSPGGASAANIIDQAAAQGADYVSKALEESSFFSSEGLTYAAIGVISAVATAAVVGVGAVFVTVAKVALAILVGLGPLFIVALLFQPTARFFEQWTAQVLNYALTIVLFSVVFTLLMDIFRGYMAGAEFDGAQNVGYTLIGMLVISVVSVGLLLQLPSIASGLAGGIGISYWYELRAMRSGAGGAYRGGRTAVRGAMAAPGTAKNAVGGAVNMTKTVAGGAASVARAAAGYFRGRKVG</sequence>
<organism evidence="6 7">
    <name type="scientific">Bordetella genomosp. 1</name>
    <dbReference type="NCBI Taxonomy" id="1395607"/>
    <lineage>
        <taxon>Bacteria</taxon>
        <taxon>Pseudomonadati</taxon>
        <taxon>Pseudomonadota</taxon>
        <taxon>Betaproteobacteria</taxon>
        <taxon>Burkholderiales</taxon>
        <taxon>Alcaligenaceae</taxon>
        <taxon>Bordetella</taxon>
    </lineage>
</organism>
<dbReference type="RefSeq" id="WP_094828839.1">
    <property type="nucleotide sequence ID" value="NZ_NEVL01000006.1"/>
</dbReference>
<gene>
    <name evidence="6" type="ORF">CEG14_23605</name>
</gene>
<dbReference type="GO" id="GO:0030255">
    <property type="term" value="P:protein secretion by the type IV secretion system"/>
    <property type="evidence" value="ECO:0007669"/>
    <property type="project" value="InterPro"/>
</dbReference>
<feature type="transmembrane region" description="Helical" evidence="5">
    <location>
        <begin position="31"/>
        <end position="55"/>
    </location>
</feature>
<keyword evidence="4 5" id="KW-0472">Membrane</keyword>